<protein>
    <submittedName>
        <fullName evidence="1">Uncharacterized protein</fullName>
    </submittedName>
</protein>
<dbReference type="Proteomes" id="UP000023152">
    <property type="component" value="Unassembled WGS sequence"/>
</dbReference>
<dbReference type="EMBL" id="ASPP01034728">
    <property type="protein sequence ID" value="ETO02864.1"/>
    <property type="molecule type" value="Genomic_DNA"/>
</dbReference>
<keyword evidence="2" id="KW-1185">Reference proteome</keyword>
<reference evidence="1 2" key="1">
    <citation type="journal article" date="2013" name="Curr. Biol.">
        <title>The Genome of the Foraminiferan Reticulomyxa filosa.</title>
        <authorList>
            <person name="Glockner G."/>
            <person name="Hulsmann N."/>
            <person name="Schleicher M."/>
            <person name="Noegel A.A."/>
            <person name="Eichinger L."/>
            <person name="Gallinger C."/>
            <person name="Pawlowski J."/>
            <person name="Sierra R."/>
            <person name="Euteneuer U."/>
            <person name="Pillet L."/>
            <person name="Moustafa A."/>
            <person name="Platzer M."/>
            <person name="Groth M."/>
            <person name="Szafranski K."/>
            <person name="Schliwa M."/>
        </authorList>
    </citation>
    <scope>NUCLEOTIDE SEQUENCE [LARGE SCALE GENOMIC DNA]</scope>
</reference>
<evidence type="ECO:0000313" key="2">
    <source>
        <dbReference type="Proteomes" id="UP000023152"/>
    </source>
</evidence>
<sequence length="150" mass="17223">MPIFGISDCNYDTCLNFVVFCSNCSNRIYLHIFVSLVSLKKLKKKEQKDEKEKGEIEFESNKDKNSINIGDWKLVRCASSLAMKMNKGLKNSKKELSKKEKKITIIEITIVLFDNYCNCCKSKTLQTLDIENSFALWWLDAQILTNGCCA</sequence>
<evidence type="ECO:0000313" key="1">
    <source>
        <dbReference type="EMBL" id="ETO02864.1"/>
    </source>
</evidence>
<organism evidence="1 2">
    <name type="scientific">Reticulomyxa filosa</name>
    <dbReference type="NCBI Taxonomy" id="46433"/>
    <lineage>
        <taxon>Eukaryota</taxon>
        <taxon>Sar</taxon>
        <taxon>Rhizaria</taxon>
        <taxon>Retaria</taxon>
        <taxon>Foraminifera</taxon>
        <taxon>Monothalamids</taxon>
        <taxon>Reticulomyxidae</taxon>
        <taxon>Reticulomyxa</taxon>
    </lineage>
</organism>
<comment type="caution">
    <text evidence="1">The sequence shown here is derived from an EMBL/GenBank/DDBJ whole genome shotgun (WGS) entry which is preliminary data.</text>
</comment>
<dbReference type="AlphaFoldDB" id="X6LMQ6"/>
<name>X6LMQ6_RETFI</name>
<accession>X6LMQ6</accession>
<gene>
    <name evidence="1" type="ORF">RFI_34548</name>
</gene>
<proteinExistence type="predicted"/>